<comment type="caution">
    <text evidence="2">The sequence shown here is derived from an EMBL/GenBank/DDBJ whole genome shotgun (WGS) entry which is preliminary data.</text>
</comment>
<dbReference type="PROSITE" id="PS51257">
    <property type="entry name" value="PROKAR_LIPOPROTEIN"/>
    <property type="match status" value="1"/>
</dbReference>
<keyword evidence="1" id="KW-0732">Signal</keyword>
<accession>A0ABR8V9R7</accession>
<proteinExistence type="predicted"/>
<evidence type="ECO:0000256" key="1">
    <source>
        <dbReference type="SAM" id="SignalP"/>
    </source>
</evidence>
<dbReference type="EMBL" id="JACSPQ010000001">
    <property type="protein sequence ID" value="MBD8001498.1"/>
    <property type="molecule type" value="Genomic_DNA"/>
</dbReference>
<gene>
    <name evidence="2" type="ORF">H9626_04600</name>
</gene>
<name>A0ABR8V9R7_9BACT</name>
<reference evidence="2 3" key="1">
    <citation type="submission" date="2020-08" db="EMBL/GenBank/DDBJ databases">
        <title>A Genomic Blueprint of the Chicken Gut Microbiome.</title>
        <authorList>
            <person name="Gilroy R."/>
            <person name="Ravi A."/>
            <person name="Getino M."/>
            <person name="Pursley I."/>
            <person name="Horton D.L."/>
            <person name="Alikhan N.-F."/>
            <person name="Baker D."/>
            <person name="Gharbi K."/>
            <person name="Hall N."/>
            <person name="Watson M."/>
            <person name="Adriaenssens E.M."/>
            <person name="Foster-Nyarko E."/>
            <person name="Jarju S."/>
            <person name="Secka A."/>
            <person name="Antonio M."/>
            <person name="Oren A."/>
            <person name="Chaudhuri R."/>
            <person name="La Ragione R.M."/>
            <person name="Hildebrand F."/>
            <person name="Pallen M.J."/>
        </authorList>
    </citation>
    <scope>NUCLEOTIDE SEQUENCE [LARGE SCALE GENOMIC DNA]</scope>
    <source>
        <strain evidence="2 3">Sa1YUN3</strain>
    </source>
</reference>
<evidence type="ECO:0000313" key="3">
    <source>
        <dbReference type="Proteomes" id="UP000616346"/>
    </source>
</evidence>
<protein>
    <recommendedName>
        <fullName evidence="4">DUF4136 domain-containing protein</fullName>
    </recommendedName>
</protein>
<evidence type="ECO:0000313" key="2">
    <source>
        <dbReference type="EMBL" id="MBD8001498.1"/>
    </source>
</evidence>
<dbReference type="Proteomes" id="UP000616346">
    <property type="component" value="Unassembled WGS sequence"/>
</dbReference>
<sequence>MKAFKLWISIVLTVIMFSSCGALKTPVIVRNAPIEGYRYVFITPTKELTSSAGGTYGGQYGIYGASTTKSVNPSDVISGGLIKNGFVVLPELKSELNNKTLIVNYGESGRRNRGLGYTIEVTIQFISAETHELVCSCTAEGQGETEADDIRQAIRRALAGLFDNK</sequence>
<evidence type="ECO:0008006" key="4">
    <source>
        <dbReference type="Google" id="ProtNLM"/>
    </source>
</evidence>
<feature type="signal peptide" evidence="1">
    <location>
        <begin position="1"/>
        <end position="24"/>
    </location>
</feature>
<organism evidence="2 3">
    <name type="scientific">Phocaeicola faecium</name>
    <dbReference type="NCBI Taxonomy" id="2762213"/>
    <lineage>
        <taxon>Bacteria</taxon>
        <taxon>Pseudomonadati</taxon>
        <taxon>Bacteroidota</taxon>
        <taxon>Bacteroidia</taxon>
        <taxon>Bacteroidales</taxon>
        <taxon>Bacteroidaceae</taxon>
        <taxon>Phocaeicola</taxon>
    </lineage>
</organism>
<feature type="chain" id="PRO_5046619462" description="DUF4136 domain-containing protein" evidence="1">
    <location>
        <begin position="25"/>
        <end position="165"/>
    </location>
</feature>
<keyword evidence="3" id="KW-1185">Reference proteome</keyword>